<gene>
    <name evidence="1" type="ORF">AWB80_01674</name>
</gene>
<evidence type="ECO:0000313" key="1">
    <source>
        <dbReference type="EMBL" id="SAK51634.1"/>
    </source>
</evidence>
<name>A0A158A1C5_9BURK</name>
<dbReference type="EMBL" id="FCOE02000004">
    <property type="protein sequence ID" value="SAK51634.1"/>
    <property type="molecule type" value="Genomic_DNA"/>
</dbReference>
<organism evidence="1 2">
    <name type="scientific">Caballeronia pedi</name>
    <dbReference type="NCBI Taxonomy" id="1777141"/>
    <lineage>
        <taxon>Bacteria</taxon>
        <taxon>Pseudomonadati</taxon>
        <taxon>Pseudomonadota</taxon>
        <taxon>Betaproteobacteria</taxon>
        <taxon>Burkholderiales</taxon>
        <taxon>Burkholderiaceae</taxon>
        <taxon>Caballeronia</taxon>
    </lineage>
</organism>
<sequence length="198" mass="21676">MYGENAELRQSNRSTFGTALTCFEIGKTACSSNTLPKRRPKYMSTIALDPRYHSGSANLSSPAVGEIAKRVGKITASAVDTIKARATRRSHVFEDLQSLANDNGMEVQQETAMVLAQRFLLALPLNLPTPELSLDDDGDVSLDWLGTRGEMLTVALAGNGRLAYAARFSSSDRDHGVKRFVDEIPQSVIQILQRFSRA</sequence>
<dbReference type="Proteomes" id="UP000054911">
    <property type="component" value="Unassembled WGS sequence"/>
</dbReference>
<accession>A0A158A1C5</accession>
<reference evidence="1" key="1">
    <citation type="submission" date="2016-01" db="EMBL/GenBank/DDBJ databases">
        <authorList>
            <person name="Peeters C."/>
        </authorList>
    </citation>
    <scope>NUCLEOTIDE SEQUENCE [LARGE SCALE GENOMIC DNA]</scope>
    <source>
        <strain evidence="1">LMG 29323</strain>
    </source>
</reference>
<keyword evidence="2" id="KW-1185">Reference proteome</keyword>
<protein>
    <submittedName>
        <fullName evidence="1">Uncharacterized protein</fullName>
    </submittedName>
</protein>
<comment type="caution">
    <text evidence="1">The sequence shown here is derived from an EMBL/GenBank/DDBJ whole genome shotgun (WGS) entry which is preliminary data.</text>
</comment>
<dbReference type="AlphaFoldDB" id="A0A158A1C5"/>
<evidence type="ECO:0000313" key="2">
    <source>
        <dbReference type="Proteomes" id="UP000054911"/>
    </source>
</evidence>
<proteinExistence type="predicted"/>